<dbReference type="GO" id="GO:0030246">
    <property type="term" value="F:carbohydrate binding"/>
    <property type="evidence" value="ECO:0007669"/>
    <property type="project" value="UniProtKB-KW"/>
</dbReference>
<keyword evidence="11" id="KW-1133">Transmembrane helix</keyword>
<dbReference type="SMART" id="SM00108">
    <property type="entry name" value="B_lectin"/>
    <property type="match status" value="1"/>
</dbReference>
<keyword evidence="8" id="KW-0418">Kinase</keyword>
<keyword evidence="7" id="KW-0430">Lectin</keyword>
<evidence type="ECO:0000256" key="12">
    <source>
        <dbReference type="SAM" id="SignalP"/>
    </source>
</evidence>
<evidence type="ECO:0000256" key="6">
    <source>
        <dbReference type="ARBA" id="ARBA00022729"/>
    </source>
</evidence>
<dbReference type="PANTHER" id="PTHR32444">
    <property type="entry name" value="BULB-TYPE LECTIN DOMAIN-CONTAINING PROTEIN"/>
    <property type="match status" value="1"/>
</dbReference>
<comment type="function">
    <text evidence="1">Involved in sporophytic self-incompatibility system (the inability of flowering plants to achieve self-fertilization).</text>
</comment>
<feature type="chain" id="PRO_5041645559" evidence="12">
    <location>
        <begin position="24"/>
        <end position="502"/>
    </location>
</feature>
<dbReference type="GO" id="GO:0048544">
    <property type="term" value="P:recognition of pollen"/>
    <property type="evidence" value="ECO:0007669"/>
    <property type="project" value="InterPro"/>
</dbReference>
<keyword evidence="8" id="KW-0808">Transferase</keyword>
<accession>A0AA88AET3</accession>
<dbReference type="InterPro" id="IPR000858">
    <property type="entry name" value="S_locus_glycoprot_dom"/>
</dbReference>
<keyword evidence="10" id="KW-0325">Glycoprotein</keyword>
<keyword evidence="16" id="KW-1185">Reference proteome</keyword>
<keyword evidence="6 12" id="KW-0732">Signal</keyword>
<dbReference type="SMART" id="SM00473">
    <property type="entry name" value="PAN_AP"/>
    <property type="match status" value="1"/>
</dbReference>
<dbReference type="GO" id="GO:0031625">
    <property type="term" value="F:ubiquitin protein ligase binding"/>
    <property type="evidence" value="ECO:0007669"/>
    <property type="project" value="UniProtKB-ARBA"/>
</dbReference>
<evidence type="ECO:0000256" key="1">
    <source>
        <dbReference type="ARBA" id="ARBA00003061"/>
    </source>
</evidence>
<dbReference type="InterPro" id="IPR035446">
    <property type="entry name" value="SLSG/EP1"/>
</dbReference>
<dbReference type="InterPro" id="IPR036426">
    <property type="entry name" value="Bulb-type_lectin_dom_sf"/>
</dbReference>
<keyword evidence="9" id="KW-1015">Disulfide bond</keyword>
<dbReference type="SUPFAM" id="SSF51110">
    <property type="entry name" value="alpha-D-mannose-specific plant lectins"/>
    <property type="match status" value="1"/>
</dbReference>
<gene>
    <name evidence="15" type="ORF">TIFTF001_020119</name>
</gene>
<dbReference type="PIRSF" id="PIRSF002686">
    <property type="entry name" value="SLG"/>
    <property type="match status" value="1"/>
</dbReference>
<proteinExistence type="predicted"/>
<feature type="domain" description="Apple" evidence="14">
    <location>
        <begin position="342"/>
        <end position="429"/>
    </location>
</feature>
<keyword evidence="11" id="KW-0812">Transmembrane</keyword>
<evidence type="ECO:0000313" key="16">
    <source>
        <dbReference type="Proteomes" id="UP001187192"/>
    </source>
</evidence>
<comment type="caution">
    <text evidence="15">The sequence shown here is derived from an EMBL/GenBank/DDBJ whole genome shotgun (WGS) entry which is preliminary data.</text>
</comment>
<evidence type="ECO:0000259" key="13">
    <source>
        <dbReference type="PROSITE" id="PS50927"/>
    </source>
</evidence>
<comment type="subcellular location">
    <subcellularLocation>
        <location evidence="2">Cell membrane</location>
        <topology evidence="2">Single-pass type I membrane protein</topology>
    </subcellularLocation>
</comment>
<feature type="domain" description="Bulb-type lectin" evidence="13">
    <location>
        <begin position="25"/>
        <end position="149"/>
    </location>
</feature>
<protein>
    <submittedName>
        <fullName evidence="15">Uncharacterized protein</fullName>
    </submittedName>
</protein>
<dbReference type="Pfam" id="PF01453">
    <property type="entry name" value="B_lectin"/>
    <property type="match status" value="1"/>
</dbReference>
<sequence>MGGAERVPLVLVISFVFSLKCCAAIDNITASQELSQGQTLISPSKIFELGFFSPNNSGNHKYVGLWYKGIFPQTVVWVANRESPLAVTDARASLRIGNDGNMELVDGNQSFVWSTNVRVPSNSSVATLSDNGNFVLQDGMSGEKLWQSFEHPGDTFLPGSLMGVNVKTGQKYEIISWKSESDPSHGNFTSGISSRLRPAQAFIWNGSTPHWRSGPWGKLKFIGMPEVDSSYQKSSFTLVEDEEKGTVFVSYESFNSTILSREFLSSDGVLRILRKNDNGWSVIWMSPKNPCDVYGACGPSGICDASGSPICKCLKGFVPKSNEEWSKGNWSQGCTRQTELLCEKNTSSPTSQGGKKDGFLKFSNMKLPDFYEYVYAPNNIDSCQTWCLDNCSCRACAYVYGIGCLIWSEGLVDIQEFAVGGEDIFLRLAHEELDGGQKNTKIIIILTTVSSVFVLSALLWTCLHRRRAKQKTKATNSDMYPMRCLFTYIAEGGGGLGGHGHP</sequence>
<feature type="signal peptide" evidence="12">
    <location>
        <begin position="1"/>
        <end position="23"/>
    </location>
</feature>
<evidence type="ECO:0000256" key="2">
    <source>
        <dbReference type="ARBA" id="ARBA00004251"/>
    </source>
</evidence>
<keyword evidence="5" id="KW-0245">EGF-like domain</keyword>
<dbReference type="PROSITE" id="PS50948">
    <property type="entry name" value="PAN"/>
    <property type="match status" value="1"/>
</dbReference>
<keyword evidence="11" id="KW-0472">Membrane</keyword>
<name>A0AA88AET3_FICCA</name>
<evidence type="ECO:0000256" key="4">
    <source>
        <dbReference type="ARBA" id="ARBA00022527"/>
    </source>
</evidence>
<evidence type="ECO:0000256" key="8">
    <source>
        <dbReference type="ARBA" id="ARBA00022777"/>
    </source>
</evidence>
<evidence type="ECO:0000256" key="9">
    <source>
        <dbReference type="ARBA" id="ARBA00023157"/>
    </source>
</evidence>
<evidence type="ECO:0000313" key="15">
    <source>
        <dbReference type="EMBL" id="GMN50960.1"/>
    </source>
</evidence>
<dbReference type="InterPro" id="IPR003609">
    <property type="entry name" value="Pan_app"/>
</dbReference>
<dbReference type="CDD" id="cd01098">
    <property type="entry name" value="PAN_AP_plant"/>
    <property type="match status" value="1"/>
</dbReference>
<dbReference type="EMBL" id="BTGU01000035">
    <property type="protein sequence ID" value="GMN50960.1"/>
    <property type="molecule type" value="Genomic_DNA"/>
</dbReference>
<dbReference type="InterPro" id="IPR001480">
    <property type="entry name" value="Bulb-type_lectin_dom"/>
</dbReference>
<evidence type="ECO:0000256" key="5">
    <source>
        <dbReference type="ARBA" id="ARBA00022536"/>
    </source>
</evidence>
<evidence type="ECO:0000256" key="11">
    <source>
        <dbReference type="SAM" id="Phobius"/>
    </source>
</evidence>
<feature type="transmembrane region" description="Helical" evidence="11">
    <location>
        <begin position="442"/>
        <end position="463"/>
    </location>
</feature>
<dbReference type="CDD" id="cd00028">
    <property type="entry name" value="B_lectin"/>
    <property type="match status" value="1"/>
</dbReference>
<dbReference type="SUPFAM" id="SSF57414">
    <property type="entry name" value="Hairpin loop containing domain-like"/>
    <property type="match status" value="1"/>
</dbReference>
<organism evidence="15 16">
    <name type="scientific">Ficus carica</name>
    <name type="common">Common fig</name>
    <dbReference type="NCBI Taxonomy" id="3494"/>
    <lineage>
        <taxon>Eukaryota</taxon>
        <taxon>Viridiplantae</taxon>
        <taxon>Streptophyta</taxon>
        <taxon>Embryophyta</taxon>
        <taxon>Tracheophyta</taxon>
        <taxon>Spermatophyta</taxon>
        <taxon>Magnoliopsida</taxon>
        <taxon>eudicotyledons</taxon>
        <taxon>Gunneridae</taxon>
        <taxon>Pentapetalae</taxon>
        <taxon>rosids</taxon>
        <taxon>fabids</taxon>
        <taxon>Rosales</taxon>
        <taxon>Moraceae</taxon>
        <taxon>Ficeae</taxon>
        <taxon>Ficus</taxon>
    </lineage>
</organism>
<reference evidence="15" key="1">
    <citation type="submission" date="2023-07" db="EMBL/GenBank/DDBJ databases">
        <title>draft genome sequence of fig (Ficus carica).</title>
        <authorList>
            <person name="Takahashi T."/>
            <person name="Nishimura K."/>
        </authorList>
    </citation>
    <scope>NUCLEOTIDE SEQUENCE</scope>
</reference>
<dbReference type="GO" id="GO:0005886">
    <property type="term" value="C:plasma membrane"/>
    <property type="evidence" value="ECO:0007669"/>
    <property type="project" value="UniProtKB-SubCell"/>
</dbReference>
<dbReference type="PANTHER" id="PTHR32444:SF66">
    <property type="entry name" value="NON-SPECIFIC SERINE_THREONINE PROTEIN KINASE"/>
    <property type="match status" value="1"/>
</dbReference>
<dbReference type="Gene3D" id="2.90.10.10">
    <property type="entry name" value="Bulb-type lectin domain"/>
    <property type="match status" value="1"/>
</dbReference>
<dbReference type="PROSITE" id="PS50927">
    <property type="entry name" value="BULB_LECTIN"/>
    <property type="match status" value="1"/>
</dbReference>
<dbReference type="Pfam" id="PF00954">
    <property type="entry name" value="S_locus_glycop"/>
    <property type="match status" value="1"/>
</dbReference>
<dbReference type="FunFam" id="2.90.10.10:FF:000003">
    <property type="entry name" value="G-type lectin S-receptor-like serine/threonine-protein kinase"/>
    <property type="match status" value="1"/>
</dbReference>
<evidence type="ECO:0000259" key="14">
    <source>
        <dbReference type="PROSITE" id="PS50948"/>
    </source>
</evidence>
<evidence type="ECO:0000256" key="10">
    <source>
        <dbReference type="ARBA" id="ARBA00023180"/>
    </source>
</evidence>
<keyword evidence="3" id="KW-1003">Cell membrane</keyword>
<evidence type="ECO:0000256" key="3">
    <source>
        <dbReference type="ARBA" id="ARBA00022475"/>
    </source>
</evidence>
<dbReference type="GO" id="GO:0004674">
    <property type="term" value="F:protein serine/threonine kinase activity"/>
    <property type="evidence" value="ECO:0007669"/>
    <property type="project" value="UniProtKB-KW"/>
</dbReference>
<evidence type="ECO:0000256" key="7">
    <source>
        <dbReference type="ARBA" id="ARBA00022734"/>
    </source>
</evidence>
<dbReference type="Proteomes" id="UP001187192">
    <property type="component" value="Unassembled WGS sequence"/>
</dbReference>
<keyword evidence="4" id="KW-0723">Serine/threonine-protein kinase</keyword>
<dbReference type="Pfam" id="PF08276">
    <property type="entry name" value="PAN_2"/>
    <property type="match status" value="1"/>
</dbReference>
<dbReference type="AlphaFoldDB" id="A0AA88AET3"/>